<dbReference type="Proteomes" id="UP000290092">
    <property type="component" value="Unassembled WGS sequence"/>
</dbReference>
<name>A0AAX2AEB1_9BACT</name>
<dbReference type="AlphaFoldDB" id="A0AAX2AEB1"/>
<dbReference type="KEGG" id="amyt:AMYT_0630"/>
<evidence type="ECO:0000313" key="2">
    <source>
        <dbReference type="EMBL" id="RXK15332.1"/>
    </source>
</evidence>
<comment type="caution">
    <text evidence="2">The sequence shown here is derived from an EMBL/GenBank/DDBJ whole genome shotgun (WGS) entry which is preliminary data.</text>
</comment>
<evidence type="ECO:0000259" key="1">
    <source>
        <dbReference type="Pfam" id="PF01882"/>
    </source>
</evidence>
<dbReference type="Pfam" id="PF01882">
    <property type="entry name" value="DUF58"/>
    <property type="match status" value="1"/>
</dbReference>
<dbReference type="EMBL" id="NXID01000031">
    <property type="protein sequence ID" value="RXK15332.1"/>
    <property type="molecule type" value="Genomic_DNA"/>
</dbReference>
<sequence>MNSKIKKILIKSKKEVFSEIVGNNLSKLKGEGYDFSELKEYEYGEDVKNIDWIISAKLQKPYVKVFHAQKELNINIIPILNGTVFFGTDKFKQELICEISTLLGFSAIKQGDTFSSYIANEDLLLCSKKSKRNFSVEYMAEKIYNYKSIGKKVNYELISNKIFKTLKRRSLIFLIGDFFQIEKLDLKILSKKHEVIVIIVRDYFEENISTLGSVNFKDLEKGFEFRGVIDKYSVENYIKSLKENDHKLFEHLRKCNIDFTKIYTKENPISKLIRLMK</sequence>
<proteinExistence type="predicted"/>
<keyword evidence="3" id="KW-1185">Reference proteome</keyword>
<evidence type="ECO:0000313" key="3">
    <source>
        <dbReference type="Proteomes" id="UP000290092"/>
    </source>
</evidence>
<dbReference type="InterPro" id="IPR002881">
    <property type="entry name" value="DUF58"/>
</dbReference>
<reference evidence="2 3" key="1">
    <citation type="submission" date="2017-09" db="EMBL/GenBank/DDBJ databases">
        <title>Genomics of the genus Arcobacter.</title>
        <authorList>
            <person name="Perez-Cataluna A."/>
            <person name="Figueras M.J."/>
            <person name="Salas-Masso N."/>
        </authorList>
    </citation>
    <scope>NUCLEOTIDE SEQUENCE [LARGE SCALE GENOMIC DNA]</scope>
    <source>
        <strain evidence="2 3">CECT 7386</strain>
    </source>
</reference>
<feature type="domain" description="DUF58" evidence="1">
    <location>
        <begin position="38"/>
        <end position="225"/>
    </location>
</feature>
<organism evidence="2 3">
    <name type="scientific">Malaciobacter mytili LMG 24559</name>
    <dbReference type="NCBI Taxonomy" id="1032238"/>
    <lineage>
        <taxon>Bacteria</taxon>
        <taxon>Pseudomonadati</taxon>
        <taxon>Campylobacterota</taxon>
        <taxon>Epsilonproteobacteria</taxon>
        <taxon>Campylobacterales</taxon>
        <taxon>Arcobacteraceae</taxon>
        <taxon>Malaciobacter</taxon>
    </lineage>
</organism>
<dbReference type="RefSeq" id="WP_114841104.1">
    <property type="nucleotide sequence ID" value="NZ_CP031219.1"/>
</dbReference>
<dbReference type="PANTHER" id="PTHR33608:SF6">
    <property type="entry name" value="BLL2464 PROTEIN"/>
    <property type="match status" value="1"/>
</dbReference>
<dbReference type="PANTHER" id="PTHR33608">
    <property type="entry name" value="BLL2464 PROTEIN"/>
    <property type="match status" value="1"/>
</dbReference>
<protein>
    <submittedName>
        <fullName evidence="2">DUF58 domain-containing protein</fullName>
    </submittedName>
</protein>
<accession>A0AAX2AEB1</accession>
<gene>
    <name evidence="2" type="ORF">CP985_09230</name>
</gene>